<keyword evidence="2" id="KW-1185">Reference proteome</keyword>
<dbReference type="AlphaFoldDB" id="A0AAD8A3D3"/>
<protein>
    <submittedName>
        <fullName evidence="1">Uncharacterized protein</fullName>
    </submittedName>
</protein>
<feature type="non-terminal residue" evidence="1">
    <location>
        <position position="1"/>
    </location>
</feature>
<gene>
    <name evidence="1" type="ORF">L9F63_001784</name>
</gene>
<comment type="caution">
    <text evidence="1">The sequence shown here is derived from an EMBL/GenBank/DDBJ whole genome shotgun (WGS) entry which is preliminary data.</text>
</comment>
<sequence length="65" mass="7300">KIGVISRDADVVVYVSGSLIRSLHLLTLLTSSAKNLHLRQREIILTLKSYKSTSRIITKLCLLLH</sequence>
<reference evidence="1" key="2">
    <citation type="submission" date="2023-05" db="EMBL/GenBank/DDBJ databases">
        <authorList>
            <person name="Fouks B."/>
        </authorList>
    </citation>
    <scope>NUCLEOTIDE SEQUENCE</scope>
    <source>
        <strain evidence="1">Stay&amp;Tobe</strain>
        <tissue evidence="1">Testes</tissue>
    </source>
</reference>
<evidence type="ECO:0000313" key="1">
    <source>
        <dbReference type="EMBL" id="KAJ9591697.1"/>
    </source>
</evidence>
<organism evidence="1 2">
    <name type="scientific">Diploptera punctata</name>
    <name type="common">Pacific beetle cockroach</name>
    <dbReference type="NCBI Taxonomy" id="6984"/>
    <lineage>
        <taxon>Eukaryota</taxon>
        <taxon>Metazoa</taxon>
        <taxon>Ecdysozoa</taxon>
        <taxon>Arthropoda</taxon>
        <taxon>Hexapoda</taxon>
        <taxon>Insecta</taxon>
        <taxon>Pterygota</taxon>
        <taxon>Neoptera</taxon>
        <taxon>Polyneoptera</taxon>
        <taxon>Dictyoptera</taxon>
        <taxon>Blattodea</taxon>
        <taxon>Blaberoidea</taxon>
        <taxon>Blaberidae</taxon>
        <taxon>Diplopterinae</taxon>
        <taxon>Diploptera</taxon>
    </lineage>
</organism>
<accession>A0AAD8A3D3</accession>
<reference evidence="1" key="1">
    <citation type="journal article" date="2023" name="IScience">
        <title>Live-bearing cockroach genome reveals convergent evolutionary mechanisms linked to viviparity in insects and beyond.</title>
        <authorList>
            <person name="Fouks B."/>
            <person name="Harrison M.C."/>
            <person name="Mikhailova A.A."/>
            <person name="Marchal E."/>
            <person name="English S."/>
            <person name="Carruthers M."/>
            <person name="Jennings E.C."/>
            <person name="Chiamaka E.L."/>
            <person name="Frigard R.A."/>
            <person name="Pippel M."/>
            <person name="Attardo G.M."/>
            <person name="Benoit J.B."/>
            <person name="Bornberg-Bauer E."/>
            <person name="Tobe S.S."/>
        </authorList>
    </citation>
    <scope>NUCLEOTIDE SEQUENCE</scope>
    <source>
        <strain evidence="1">Stay&amp;Tobe</strain>
    </source>
</reference>
<feature type="non-terminal residue" evidence="1">
    <location>
        <position position="65"/>
    </location>
</feature>
<dbReference type="EMBL" id="JASPKZ010003860">
    <property type="protein sequence ID" value="KAJ9591697.1"/>
    <property type="molecule type" value="Genomic_DNA"/>
</dbReference>
<proteinExistence type="predicted"/>
<dbReference type="Proteomes" id="UP001233999">
    <property type="component" value="Unassembled WGS sequence"/>
</dbReference>
<name>A0AAD8A3D3_DIPPU</name>
<evidence type="ECO:0000313" key="2">
    <source>
        <dbReference type="Proteomes" id="UP001233999"/>
    </source>
</evidence>